<dbReference type="AlphaFoldDB" id="A0AAD4HCQ7"/>
<proteinExistence type="predicted"/>
<dbReference type="EMBL" id="JABBWK010000201">
    <property type="protein sequence ID" value="KAG1887513.1"/>
    <property type="molecule type" value="Genomic_DNA"/>
</dbReference>
<evidence type="ECO:0000313" key="2">
    <source>
        <dbReference type="Proteomes" id="UP001195769"/>
    </source>
</evidence>
<sequence length="84" mass="9668">MNEPTHYISIHIWHGDFSQQCEEFPVDQCFALLSVIARRVSEVQKELRIRKGIEATHCGQMLGRLGRTWVDYAAEGTEEIYGKS</sequence>
<evidence type="ECO:0000313" key="1">
    <source>
        <dbReference type="EMBL" id="KAG1887513.1"/>
    </source>
</evidence>
<dbReference type="Proteomes" id="UP001195769">
    <property type="component" value="Unassembled WGS sequence"/>
</dbReference>
<gene>
    <name evidence="1" type="ORF">F5891DRAFT_1077676</name>
</gene>
<accession>A0AAD4HCQ7</accession>
<keyword evidence="2" id="KW-1185">Reference proteome</keyword>
<dbReference type="RefSeq" id="XP_041216917.1">
    <property type="nucleotide sequence ID" value="XM_041363405.1"/>
</dbReference>
<organism evidence="1 2">
    <name type="scientific">Suillus fuscotomentosus</name>
    <dbReference type="NCBI Taxonomy" id="1912939"/>
    <lineage>
        <taxon>Eukaryota</taxon>
        <taxon>Fungi</taxon>
        <taxon>Dikarya</taxon>
        <taxon>Basidiomycota</taxon>
        <taxon>Agaricomycotina</taxon>
        <taxon>Agaricomycetes</taxon>
        <taxon>Agaricomycetidae</taxon>
        <taxon>Boletales</taxon>
        <taxon>Suillineae</taxon>
        <taxon>Suillaceae</taxon>
        <taxon>Suillus</taxon>
    </lineage>
</organism>
<comment type="caution">
    <text evidence="1">The sequence shown here is derived from an EMBL/GenBank/DDBJ whole genome shotgun (WGS) entry which is preliminary data.</text>
</comment>
<protein>
    <submittedName>
        <fullName evidence="1">Uncharacterized protein</fullName>
    </submittedName>
</protein>
<reference evidence="1" key="1">
    <citation type="journal article" date="2020" name="New Phytol.">
        <title>Comparative genomics reveals dynamic genome evolution in host specialist ectomycorrhizal fungi.</title>
        <authorList>
            <person name="Lofgren L.A."/>
            <person name="Nguyen N.H."/>
            <person name="Vilgalys R."/>
            <person name="Ruytinx J."/>
            <person name="Liao H.L."/>
            <person name="Branco S."/>
            <person name="Kuo A."/>
            <person name="LaButti K."/>
            <person name="Lipzen A."/>
            <person name="Andreopoulos W."/>
            <person name="Pangilinan J."/>
            <person name="Riley R."/>
            <person name="Hundley H."/>
            <person name="Na H."/>
            <person name="Barry K."/>
            <person name="Grigoriev I.V."/>
            <person name="Stajich J.E."/>
            <person name="Kennedy P.G."/>
        </authorList>
    </citation>
    <scope>NUCLEOTIDE SEQUENCE</scope>
    <source>
        <strain evidence="1">FC203</strain>
    </source>
</reference>
<dbReference type="GeneID" id="64657703"/>
<name>A0AAD4HCQ7_9AGAM</name>
<feature type="non-terminal residue" evidence="1">
    <location>
        <position position="84"/>
    </location>
</feature>